<dbReference type="InterPro" id="IPR058163">
    <property type="entry name" value="LysR-type_TF_proteobact-type"/>
</dbReference>
<dbReference type="Pfam" id="PF00126">
    <property type="entry name" value="HTH_1"/>
    <property type="match status" value="1"/>
</dbReference>
<dbReference type="InterPro" id="IPR036388">
    <property type="entry name" value="WH-like_DNA-bd_sf"/>
</dbReference>
<dbReference type="InterPro" id="IPR036390">
    <property type="entry name" value="WH_DNA-bd_sf"/>
</dbReference>
<feature type="domain" description="HTH lysR-type" evidence="8">
    <location>
        <begin position="1"/>
        <end position="59"/>
    </location>
</feature>
<dbReference type="AlphaFoldDB" id="K0Q5S0"/>
<evidence type="ECO:0000256" key="4">
    <source>
        <dbReference type="ARBA" id="ARBA00023163"/>
    </source>
</evidence>
<evidence type="ECO:0000256" key="2">
    <source>
        <dbReference type="ARBA" id="ARBA00023015"/>
    </source>
</evidence>
<accession>K0Q5S0</accession>
<evidence type="ECO:0000256" key="3">
    <source>
        <dbReference type="ARBA" id="ARBA00023125"/>
    </source>
</evidence>
<dbReference type="RefSeq" id="WP_007538136.1">
    <property type="nucleotide sequence ID" value="NZ_HF536773.1"/>
</dbReference>
<dbReference type="InterPro" id="IPR005119">
    <property type="entry name" value="LysR_subst-bd"/>
</dbReference>
<dbReference type="HOGENOM" id="CLU_039613_16_2_5"/>
<comment type="function">
    <text evidence="5">Transcriptional regulator of the ttuABCDE tartrate utilization operon.</text>
</comment>
<dbReference type="PANTHER" id="PTHR30537:SF5">
    <property type="entry name" value="HTH-TYPE TRANSCRIPTIONAL ACTIVATOR TTDR-RELATED"/>
    <property type="match status" value="1"/>
</dbReference>
<proteinExistence type="inferred from homology"/>
<dbReference type="PANTHER" id="PTHR30537">
    <property type="entry name" value="HTH-TYPE TRANSCRIPTIONAL REGULATOR"/>
    <property type="match status" value="1"/>
</dbReference>
<organism evidence="9 10">
    <name type="scientific">Rhizobium mesoamericanum STM3625</name>
    <dbReference type="NCBI Taxonomy" id="1211777"/>
    <lineage>
        <taxon>Bacteria</taxon>
        <taxon>Pseudomonadati</taxon>
        <taxon>Pseudomonadota</taxon>
        <taxon>Alphaproteobacteria</taxon>
        <taxon>Hyphomicrobiales</taxon>
        <taxon>Rhizobiaceae</taxon>
        <taxon>Rhizobium/Agrobacterium group</taxon>
        <taxon>Rhizobium</taxon>
    </lineage>
</organism>
<dbReference type="GO" id="GO:0003700">
    <property type="term" value="F:DNA-binding transcription factor activity"/>
    <property type="evidence" value="ECO:0007669"/>
    <property type="project" value="InterPro"/>
</dbReference>
<dbReference type="GO" id="GO:0003677">
    <property type="term" value="F:DNA binding"/>
    <property type="evidence" value="ECO:0007669"/>
    <property type="project" value="UniProtKB-KW"/>
</dbReference>
<keyword evidence="10" id="KW-1185">Reference proteome</keyword>
<protein>
    <recommendedName>
        <fullName evidence="6">HTH-type transcriptional regulator TtuA</fullName>
    </recommendedName>
    <alternativeName>
        <fullName evidence="7">Tartrate utilization transcriptional regulator</fullName>
    </alternativeName>
</protein>
<dbReference type="Gene3D" id="1.10.10.10">
    <property type="entry name" value="Winged helix-like DNA-binding domain superfamily/Winged helix DNA-binding domain"/>
    <property type="match status" value="1"/>
</dbReference>
<keyword evidence="4" id="KW-0804">Transcription</keyword>
<dbReference type="eggNOG" id="COG0583">
    <property type="taxonomic scope" value="Bacteria"/>
</dbReference>
<comment type="similarity">
    <text evidence="1">Belongs to the LysR transcriptional regulatory family.</text>
</comment>
<dbReference type="Gene3D" id="3.40.190.290">
    <property type="match status" value="1"/>
</dbReference>
<reference evidence="9 10" key="1">
    <citation type="journal article" date="2013" name="Genome Announc.">
        <title>Draft Genome Sequence of Rhizobium mesoamericanum STM3625, a Nitrogen-Fixing Symbiont of Mimosa pudica Isolated in French Guiana (South America).</title>
        <authorList>
            <person name="Moulin L."/>
            <person name="Mornico D."/>
            <person name="Melkonian R."/>
            <person name="Klonowska A."/>
        </authorList>
    </citation>
    <scope>NUCLEOTIDE SEQUENCE [LARGE SCALE GENOMIC DNA]</scope>
    <source>
        <strain evidence="9 10">STM3625</strain>
    </source>
</reference>
<keyword evidence="3" id="KW-0238">DNA-binding</keyword>
<evidence type="ECO:0000313" key="10">
    <source>
        <dbReference type="Proteomes" id="UP000009319"/>
    </source>
</evidence>
<evidence type="ECO:0000256" key="5">
    <source>
        <dbReference type="ARBA" id="ARBA00054626"/>
    </source>
</evidence>
<dbReference type="Proteomes" id="UP000009319">
    <property type="component" value="Unassembled WGS sequence"/>
</dbReference>
<evidence type="ECO:0000313" key="9">
    <source>
        <dbReference type="EMBL" id="CCM78819.1"/>
    </source>
</evidence>
<evidence type="ECO:0000256" key="7">
    <source>
        <dbReference type="ARBA" id="ARBA00083243"/>
    </source>
</evidence>
<comment type="caution">
    <text evidence="9">The sequence shown here is derived from an EMBL/GenBank/DDBJ whole genome shotgun (WGS) entry which is preliminary data.</text>
</comment>
<dbReference type="InterPro" id="IPR000847">
    <property type="entry name" value="LysR_HTH_N"/>
</dbReference>
<dbReference type="SUPFAM" id="SSF46785">
    <property type="entry name" value="Winged helix' DNA-binding domain"/>
    <property type="match status" value="1"/>
</dbReference>
<dbReference type="PROSITE" id="PS50931">
    <property type="entry name" value="HTH_LYSR"/>
    <property type="match status" value="1"/>
</dbReference>
<name>K0Q5S0_9HYPH</name>
<dbReference type="EMBL" id="CANI01000039">
    <property type="protein sequence ID" value="CCM78819.1"/>
    <property type="molecule type" value="Genomic_DNA"/>
</dbReference>
<evidence type="ECO:0000256" key="1">
    <source>
        <dbReference type="ARBA" id="ARBA00009437"/>
    </source>
</evidence>
<dbReference type="PRINTS" id="PR00039">
    <property type="entry name" value="HTHLYSR"/>
</dbReference>
<dbReference type="SUPFAM" id="SSF53850">
    <property type="entry name" value="Periplasmic binding protein-like II"/>
    <property type="match status" value="1"/>
</dbReference>
<gene>
    <name evidence="9" type="ORF">BN77_p11514</name>
</gene>
<keyword evidence="2" id="KW-0805">Transcription regulation</keyword>
<sequence length="303" mass="32729">MDIVSALRAFLRVAETGSFSAAAIDLGLTQPAVSRQVSALEGHLNTRLLHRSTNALALTVEGEQMITMAMRVVEAVDALNEASCFESAMASGRVRLSLPAPLGLYVSDRLAGLLERNPGLSVELVFREEPSDLIGEGIDLEVRLGPVSDCSLMCRRIGWTTAFLVAAPRYLEERSMPKTPQDISAHECVCYSRAGDGRSWSFSDGSDEVAVRIAPRLIANNAVAVHRAVLMGSGLAVLSHILVAPDIEAGRLVNVMPDFPPARLPINVVYPSRRNMPLRVRATLDFLVEAVREDPLMASSLVS</sequence>
<evidence type="ECO:0000256" key="6">
    <source>
        <dbReference type="ARBA" id="ARBA00067332"/>
    </source>
</evidence>
<dbReference type="Pfam" id="PF03466">
    <property type="entry name" value="LysR_substrate"/>
    <property type="match status" value="1"/>
</dbReference>
<evidence type="ECO:0000259" key="8">
    <source>
        <dbReference type="PROSITE" id="PS50931"/>
    </source>
</evidence>
<dbReference type="STRING" id="1211777.BN77_p11514"/>
<dbReference type="CDD" id="cd08422">
    <property type="entry name" value="PBP2_CrgA_like"/>
    <property type="match status" value="1"/>
</dbReference>
<dbReference type="FunFam" id="1.10.10.10:FF:000001">
    <property type="entry name" value="LysR family transcriptional regulator"/>
    <property type="match status" value="1"/>
</dbReference>